<evidence type="ECO:0000259" key="12">
    <source>
        <dbReference type="Pfam" id="PF17287"/>
    </source>
</evidence>
<dbReference type="AlphaFoldDB" id="A0A4S4A824"/>
<gene>
    <name evidence="13" type="ORF">E6O51_21370</name>
</gene>
<evidence type="ECO:0000256" key="4">
    <source>
        <dbReference type="ARBA" id="ARBA00022692"/>
    </source>
</evidence>
<evidence type="ECO:0000259" key="11">
    <source>
        <dbReference type="Pfam" id="PF08479"/>
    </source>
</evidence>
<keyword evidence="6" id="KW-0472">Membrane</keyword>
<feature type="signal peptide" evidence="9">
    <location>
        <begin position="1"/>
        <end position="26"/>
    </location>
</feature>
<dbReference type="Pfam" id="PF08479">
    <property type="entry name" value="POTRA_2"/>
    <property type="match status" value="1"/>
</dbReference>
<dbReference type="InterPro" id="IPR051544">
    <property type="entry name" value="TPS_OM_transporter"/>
</dbReference>
<feature type="domain" description="ShlB POTRA" evidence="12">
    <location>
        <begin position="161"/>
        <end position="215"/>
    </location>
</feature>
<keyword evidence="3" id="KW-1134">Transmembrane beta strand</keyword>
<evidence type="ECO:0000256" key="8">
    <source>
        <dbReference type="SAM" id="MobiDB-lite"/>
    </source>
</evidence>
<feature type="domain" description="Polypeptide-transport-associated ShlB-type" evidence="11">
    <location>
        <begin position="81"/>
        <end position="160"/>
    </location>
</feature>
<evidence type="ECO:0000259" key="10">
    <source>
        <dbReference type="Pfam" id="PF03865"/>
    </source>
</evidence>
<feature type="chain" id="PRO_5020943045" evidence="9">
    <location>
        <begin position="27"/>
        <end position="579"/>
    </location>
</feature>
<dbReference type="Gene3D" id="3.10.20.310">
    <property type="entry name" value="membrane protein fhac"/>
    <property type="match status" value="1"/>
</dbReference>
<reference evidence="13 14" key="1">
    <citation type="submission" date="2019-04" db="EMBL/GenBank/DDBJ databases">
        <title>Azoarcus rhizosphaerae sp. nov. isolated from rhizosphere of Ficus religiosa.</title>
        <authorList>
            <person name="Lin S.-Y."/>
            <person name="Hameed A."/>
            <person name="Hsu Y.-H."/>
            <person name="Young C.-C."/>
        </authorList>
    </citation>
    <scope>NUCLEOTIDE SEQUENCE [LARGE SCALE GENOMIC DNA]</scope>
    <source>
        <strain evidence="13 14">CC-YHH848</strain>
    </source>
</reference>
<dbReference type="GO" id="GO:0098046">
    <property type="term" value="C:type V protein secretion system complex"/>
    <property type="evidence" value="ECO:0007669"/>
    <property type="project" value="TreeGrafter"/>
</dbReference>
<evidence type="ECO:0000313" key="13">
    <source>
        <dbReference type="EMBL" id="THF54891.1"/>
    </source>
</evidence>
<feature type="domain" description="Haemolysin activator HlyB C-terminal" evidence="10">
    <location>
        <begin position="224"/>
        <end position="543"/>
    </location>
</feature>
<dbReference type="GO" id="GO:0046819">
    <property type="term" value="P:protein secretion by the type V secretion system"/>
    <property type="evidence" value="ECO:0007669"/>
    <property type="project" value="TreeGrafter"/>
</dbReference>
<keyword evidence="5" id="KW-0813">Transport</keyword>
<name>A0A4S4A824_9RHOO</name>
<evidence type="ECO:0000256" key="5">
    <source>
        <dbReference type="ARBA" id="ARBA00023065"/>
    </source>
</evidence>
<dbReference type="InterPro" id="IPR027282">
    <property type="entry name" value="TPS"/>
</dbReference>
<keyword evidence="9" id="KW-0732">Signal</keyword>
<dbReference type="OrthoDB" id="290122at2"/>
<dbReference type="PANTHER" id="PTHR34597">
    <property type="entry name" value="SLR1661 PROTEIN"/>
    <property type="match status" value="1"/>
</dbReference>
<sequence>MPRKYWNNGPCLLACCMALIQTPALAVSASPAELDAHERTLQEERSRQLRRQLEPRPDVRLSGRAVDAGARLLPEGETPCFPIRRIVLVGDGAERFGFALSNPANAADDPLGRCLGADGINLVMERIQNEIIRRGYVTTRVLAAPQDLSTGELQLTVIPGKVGQVRFAEGSSPRAALWNAVPIARGDILDLRDIEQGLENFKRAPTADADIRIEPAAGPDARPGESDIVIVYRQRRPLRLTLNADDSGSDATGKYQGGITLSADNLLTVHDLFYVNYNHDLGGGERGRRGSEGYAVHYSVPYGYWLLGFTASGHDYHQRVAGINQSYLYEGYSRGAEIRLTRLVYRNAINKTQIHLRGFFKKSSNYVDDAEIEVQRRRTAGWELGLNQSWYIGQALLDYSIAYRRGTGALDALRAPEEDAGEGSARMEIVTAELGFAQPFAVAAPWGRQALSYRAELRGQKNYTPLTPQDRFSIGNRYTVRGFDGELTLSADNGWFARNELSVLLGDSGQSLYVGLDYGEVGGQSSEFLPGKRLAGAVLGLRGGYRGLAYDVFVGRPLEKPRQFETAGTTAGFNLHWSF</sequence>
<dbReference type="PANTHER" id="PTHR34597:SF3">
    <property type="entry name" value="OUTER MEMBRANE TRANSPORTER CDIB"/>
    <property type="match status" value="1"/>
</dbReference>
<comment type="similarity">
    <text evidence="2">Belongs to the TPS (TC 1.B.20) family.</text>
</comment>
<evidence type="ECO:0000256" key="1">
    <source>
        <dbReference type="ARBA" id="ARBA00004442"/>
    </source>
</evidence>
<accession>A0A4S4A824</accession>
<evidence type="ECO:0000256" key="3">
    <source>
        <dbReference type="ARBA" id="ARBA00022452"/>
    </source>
</evidence>
<keyword evidence="5" id="KW-0406">Ion transport</keyword>
<dbReference type="InterPro" id="IPR005565">
    <property type="entry name" value="Hemolysn_activator_HlyB_C"/>
</dbReference>
<dbReference type="GO" id="GO:0009279">
    <property type="term" value="C:cell outer membrane"/>
    <property type="evidence" value="ECO:0007669"/>
    <property type="project" value="UniProtKB-SubCell"/>
</dbReference>
<evidence type="ECO:0000256" key="6">
    <source>
        <dbReference type="ARBA" id="ARBA00023136"/>
    </source>
</evidence>
<dbReference type="InterPro" id="IPR035251">
    <property type="entry name" value="ShlB_POTRA"/>
</dbReference>
<keyword evidence="14" id="KW-1185">Reference proteome</keyword>
<protein>
    <submittedName>
        <fullName evidence="13">ShlB/FhaC/HecB family hemolysin secretion/activation protein</fullName>
    </submittedName>
</protein>
<dbReference type="EMBL" id="SSOD01000028">
    <property type="protein sequence ID" value="THF54891.1"/>
    <property type="molecule type" value="Genomic_DNA"/>
</dbReference>
<comment type="caution">
    <text evidence="13">The sequence shown here is derived from an EMBL/GenBank/DDBJ whole genome shotgun (WGS) entry which is preliminary data.</text>
</comment>
<dbReference type="Proteomes" id="UP000307956">
    <property type="component" value="Unassembled WGS sequence"/>
</dbReference>
<comment type="subcellular location">
    <subcellularLocation>
        <location evidence="1">Cell outer membrane</location>
    </subcellularLocation>
</comment>
<dbReference type="Pfam" id="PF17287">
    <property type="entry name" value="POTRA_3"/>
    <property type="match status" value="1"/>
</dbReference>
<dbReference type="InterPro" id="IPR013686">
    <property type="entry name" value="Polypept-transport_assoc_ShlB"/>
</dbReference>
<evidence type="ECO:0000256" key="2">
    <source>
        <dbReference type="ARBA" id="ARBA00009055"/>
    </source>
</evidence>
<dbReference type="GO" id="GO:0008320">
    <property type="term" value="F:protein transmembrane transporter activity"/>
    <property type="evidence" value="ECO:0007669"/>
    <property type="project" value="TreeGrafter"/>
</dbReference>
<evidence type="ECO:0000256" key="9">
    <source>
        <dbReference type="SAM" id="SignalP"/>
    </source>
</evidence>
<proteinExistence type="inferred from homology"/>
<keyword evidence="4" id="KW-0812">Transmembrane</keyword>
<keyword evidence="7" id="KW-0998">Cell outer membrane</keyword>
<dbReference type="Gene3D" id="2.40.160.50">
    <property type="entry name" value="membrane protein fhac: a member of the omp85/tpsb transporter family"/>
    <property type="match status" value="1"/>
</dbReference>
<feature type="region of interest" description="Disordered" evidence="8">
    <location>
        <begin position="36"/>
        <end position="56"/>
    </location>
</feature>
<dbReference type="GO" id="GO:0006811">
    <property type="term" value="P:monoatomic ion transport"/>
    <property type="evidence" value="ECO:0007669"/>
    <property type="project" value="UniProtKB-KW"/>
</dbReference>
<evidence type="ECO:0000313" key="14">
    <source>
        <dbReference type="Proteomes" id="UP000307956"/>
    </source>
</evidence>
<organism evidence="13 14">
    <name type="scientific">Pseudothauera rhizosphaerae</name>
    <dbReference type="NCBI Taxonomy" id="2565932"/>
    <lineage>
        <taxon>Bacteria</taxon>
        <taxon>Pseudomonadati</taxon>
        <taxon>Pseudomonadota</taxon>
        <taxon>Betaproteobacteria</taxon>
        <taxon>Rhodocyclales</taxon>
        <taxon>Zoogloeaceae</taxon>
        <taxon>Pseudothauera</taxon>
    </lineage>
</organism>
<dbReference type="PIRSF" id="PIRSF029745">
    <property type="entry name" value="FhaC"/>
    <property type="match status" value="1"/>
</dbReference>
<dbReference type="FunFam" id="2.40.160.50:FF:000009">
    <property type="entry name" value="Putative hemolysin activator protein"/>
    <property type="match status" value="1"/>
</dbReference>
<dbReference type="Pfam" id="PF03865">
    <property type="entry name" value="ShlB"/>
    <property type="match status" value="1"/>
</dbReference>
<evidence type="ECO:0000256" key="7">
    <source>
        <dbReference type="ARBA" id="ARBA00023237"/>
    </source>
</evidence>